<dbReference type="GO" id="GO:0016491">
    <property type="term" value="F:oxidoreductase activity"/>
    <property type="evidence" value="ECO:0007669"/>
    <property type="project" value="InterPro"/>
</dbReference>
<dbReference type="STRING" id="206665.SAMN04488516_10350"/>
<accession>A0A1H0CHB2</accession>
<dbReference type="InterPro" id="IPR013766">
    <property type="entry name" value="Thioredoxin_domain"/>
</dbReference>
<name>A0A1H0CHB2_9BACT</name>
<dbReference type="OrthoDB" id="9813820at2"/>
<dbReference type="AlphaFoldDB" id="A0A1H0CHB2"/>
<dbReference type="InterPro" id="IPR036249">
    <property type="entry name" value="Thioredoxin-like_sf"/>
</dbReference>
<gene>
    <name evidence="3" type="ORF">SAMN04488516_10350</name>
</gene>
<dbReference type="PANTHER" id="PTHR42852">
    <property type="entry name" value="THIOL:DISULFIDE INTERCHANGE PROTEIN DSBE"/>
    <property type="match status" value="1"/>
</dbReference>
<evidence type="ECO:0000259" key="2">
    <source>
        <dbReference type="PROSITE" id="PS51352"/>
    </source>
</evidence>
<dbReference type="InterPro" id="IPR017937">
    <property type="entry name" value="Thioredoxin_CS"/>
</dbReference>
<keyword evidence="4" id="KW-1185">Reference proteome</keyword>
<sequence>MRRFFIFCVIISFILSSSVTLKAKEIKIVKSGDVISMIATARSQLVLVSFWASWCPPCRMEIPGLIKLRTVYDQAELSILGVSLDESPAMYLNFINKVNFNYPVFLGRGDVVRVFEVSGLPKLIIYNQNGQKLYVHEGYISFDELNRKIGELLQ</sequence>
<evidence type="ECO:0000313" key="3">
    <source>
        <dbReference type="EMBL" id="SDN57274.1"/>
    </source>
</evidence>
<dbReference type="GO" id="GO:0016209">
    <property type="term" value="F:antioxidant activity"/>
    <property type="evidence" value="ECO:0007669"/>
    <property type="project" value="InterPro"/>
</dbReference>
<dbReference type="PROSITE" id="PS51352">
    <property type="entry name" value="THIOREDOXIN_2"/>
    <property type="match status" value="1"/>
</dbReference>
<dbReference type="InterPro" id="IPR000866">
    <property type="entry name" value="AhpC/TSA"/>
</dbReference>
<dbReference type="PANTHER" id="PTHR42852:SF13">
    <property type="entry name" value="PROTEIN DIPZ"/>
    <property type="match status" value="1"/>
</dbReference>
<dbReference type="PROSITE" id="PS00194">
    <property type="entry name" value="THIOREDOXIN_1"/>
    <property type="match status" value="1"/>
</dbReference>
<evidence type="ECO:0000313" key="4">
    <source>
        <dbReference type="Proteomes" id="UP000199602"/>
    </source>
</evidence>
<dbReference type="RefSeq" id="WP_159427684.1">
    <property type="nucleotide sequence ID" value="NZ_FNIN01000003.1"/>
</dbReference>
<reference evidence="3 4" key="1">
    <citation type="submission" date="2016-10" db="EMBL/GenBank/DDBJ databases">
        <authorList>
            <person name="de Groot N.N."/>
        </authorList>
    </citation>
    <scope>NUCLEOTIDE SEQUENCE [LARGE SCALE GENOMIC DNA]</scope>
    <source>
        <strain evidence="3 4">DSM 15269</strain>
    </source>
</reference>
<feature type="domain" description="Thioredoxin" evidence="2">
    <location>
        <begin position="15"/>
        <end position="154"/>
    </location>
</feature>
<dbReference type="EMBL" id="FNIN01000003">
    <property type="protein sequence ID" value="SDN57274.1"/>
    <property type="molecule type" value="Genomic_DNA"/>
</dbReference>
<keyword evidence="1" id="KW-0676">Redox-active center</keyword>
<dbReference type="InterPro" id="IPR050553">
    <property type="entry name" value="Thioredoxin_ResA/DsbE_sf"/>
</dbReference>
<protein>
    <submittedName>
        <fullName evidence="3">Thiol-disulfide isomerase or thioredoxin</fullName>
    </submittedName>
</protein>
<dbReference type="Proteomes" id="UP000199602">
    <property type="component" value="Unassembled WGS sequence"/>
</dbReference>
<proteinExistence type="predicted"/>
<dbReference type="GO" id="GO:0016853">
    <property type="term" value="F:isomerase activity"/>
    <property type="evidence" value="ECO:0007669"/>
    <property type="project" value="UniProtKB-KW"/>
</dbReference>
<dbReference type="Pfam" id="PF00578">
    <property type="entry name" value="AhpC-TSA"/>
    <property type="match status" value="1"/>
</dbReference>
<organism evidence="3 4">
    <name type="scientific">Desulfonauticus submarinus</name>
    <dbReference type="NCBI Taxonomy" id="206665"/>
    <lineage>
        <taxon>Bacteria</taxon>
        <taxon>Pseudomonadati</taxon>
        <taxon>Thermodesulfobacteriota</taxon>
        <taxon>Desulfovibrionia</taxon>
        <taxon>Desulfovibrionales</taxon>
        <taxon>Desulfonauticaceae</taxon>
        <taxon>Desulfonauticus</taxon>
    </lineage>
</organism>
<dbReference type="CDD" id="cd02966">
    <property type="entry name" value="TlpA_like_family"/>
    <property type="match status" value="1"/>
</dbReference>
<dbReference type="Gene3D" id="3.40.30.10">
    <property type="entry name" value="Glutaredoxin"/>
    <property type="match status" value="1"/>
</dbReference>
<keyword evidence="3" id="KW-0413">Isomerase</keyword>
<evidence type="ECO:0000256" key="1">
    <source>
        <dbReference type="ARBA" id="ARBA00023284"/>
    </source>
</evidence>
<dbReference type="SUPFAM" id="SSF52833">
    <property type="entry name" value="Thioredoxin-like"/>
    <property type="match status" value="1"/>
</dbReference>